<dbReference type="PANTHER" id="PTHR30086">
    <property type="entry name" value="ARGININE EXPORTER PROTEIN ARGO"/>
    <property type="match status" value="1"/>
</dbReference>
<evidence type="ECO:0000313" key="7">
    <source>
        <dbReference type="EMBL" id="QRQ81785.1"/>
    </source>
</evidence>
<dbReference type="GO" id="GO:0005886">
    <property type="term" value="C:plasma membrane"/>
    <property type="evidence" value="ECO:0007669"/>
    <property type="project" value="UniProtKB-SubCell"/>
</dbReference>
<dbReference type="InterPro" id="IPR001123">
    <property type="entry name" value="LeuE-type"/>
</dbReference>
<feature type="transmembrane region" description="Helical" evidence="6">
    <location>
        <begin position="99"/>
        <end position="119"/>
    </location>
</feature>
<evidence type="ECO:0000256" key="2">
    <source>
        <dbReference type="ARBA" id="ARBA00022475"/>
    </source>
</evidence>
<keyword evidence="8" id="KW-1185">Reference proteome</keyword>
<protein>
    <submittedName>
        <fullName evidence="7">LysE family translocator</fullName>
    </submittedName>
</protein>
<comment type="subcellular location">
    <subcellularLocation>
        <location evidence="1">Cell membrane</location>
        <topology evidence="1">Multi-pass membrane protein</topology>
    </subcellularLocation>
</comment>
<evidence type="ECO:0000256" key="1">
    <source>
        <dbReference type="ARBA" id="ARBA00004651"/>
    </source>
</evidence>
<evidence type="ECO:0000256" key="5">
    <source>
        <dbReference type="ARBA" id="ARBA00023136"/>
    </source>
</evidence>
<feature type="transmembrane region" description="Helical" evidence="6">
    <location>
        <begin position="21"/>
        <end position="44"/>
    </location>
</feature>
<evidence type="ECO:0000256" key="4">
    <source>
        <dbReference type="ARBA" id="ARBA00022989"/>
    </source>
</evidence>
<feature type="transmembrane region" description="Helical" evidence="6">
    <location>
        <begin position="56"/>
        <end position="78"/>
    </location>
</feature>
<evidence type="ECO:0000256" key="6">
    <source>
        <dbReference type="SAM" id="Phobius"/>
    </source>
</evidence>
<keyword evidence="4 6" id="KW-1133">Transmembrane helix</keyword>
<gene>
    <name evidence="7" type="ORF">JQU52_14130</name>
</gene>
<dbReference type="Pfam" id="PF01810">
    <property type="entry name" value="LysE"/>
    <property type="match status" value="1"/>
</dbReference>
<organism evidence="7 8">
    <name type="scientific">Paralysiella testudinis</name>
    <dbReference type="NCBI Taxonomy" id="2809020"/>
    <lineage>
        <taxon>Bacteria</taxon>
        <taxon>Pseudomonadati</taxon>
        <taxon>Pseudomonadota</taxon>
        <taxon>Betaproteobacteria</taxon>
        <taxon>Neisseriales</taxon>
        <taxon>Neisseriaceae</taxon>
        <taxon>Paralysiella</taxon>
    </lineage>
</organism>
<keyword evidence="5 6" id="KW-0472">Membrane</keyword>
<dbReference type="EMBL" id="CP069798">
    <property type="protein sequence ID" value="QRQ81785.1"/>
    <property type="molecule type" value="Genomic_DNA"/>
</dbReference>
<sequence>MASTRRPLEGPLVRVQPSRVRLFKVGLAVSLSNPKAILFFAAFFPQFVNHNQPQLPQYLILMASFFVIETLWQLIYVLSGRSLAQWLKQGRRLLYLNRSCAVIYALIAVGLLMEVVRFFV</sequence>
<dbReference type="AlphaFoldDB" id="A0A892ZEG2"/>
<dbReference type="GO" id="GO:0015171">
    <property type="term" value="F:amino acid transmembrane transporter activity"/>
    <property type="evidence" value="ECO:0007669"/>
    <property type="project" value="TreeGrafter"/>
</dbReference>
<reference evidence="7" key="1">
    <citation type="submission" date="2021-02" db="EMBL/GenBank/DDBJ databases">
        <title>Neisseriaceae sp. 26B isolated from the cloaca of a Common Toad-headed Turtle (Mesoclemmys nasuta).</title>
        <authorList>
            <person name="Spergser J."/>
            <person name="Busse H.-J."/>
        </authorList>
    </citation>
    <scope>NUCLEOTIDE SEQUENCE</scope>
    <source>
        <strain evidence="7">26B</strain>
    </source>
</reference>
<dbReference type="Proteomes" id="UP000653156">
    <property type="component" value="Chromosome"/>
</dbReference>
<keyword evidence="3 6" id="KW-0812">Transmembrane</keyword>
<evidence type="ECO:0000256" key="3">
    <source>
        <dbReference type="ARBA" id="ARBA00022692"/>
    </source>
</evidence>
<dbReference type="KEGG" id="ptes:JQU52_14130"/>
<name>A0A892ZEG2_9NEIS</name>
<accession>A0A892ZEG2</accession>
<proteinExistence type="predicted"/>
<evidence type="ECO:0000313" key="8">
    <source>
        <dbReference type="Proteomes" id="UP000653156"/>
    </source>
</evidence>
<keyword evidence="2" id="KW-1003">Cell membrane</keyword>
<dbReference type="PANTHER" id="PTHR30086:SF20">
    <property type="entry name" value="ARGININE EXPORTER PROTEIN ARGO-RELATED"/>
    <property type="match status" value="1"/>
</dbReference>